<evidence type="ECO:0000313" key="8">
    <source>
        <dbReference type="Proteomes" id="UP001597237"/>
    </source>
</evidence>
<dbReference type="InterPro" id="IPR036909">
    <property type="entry name" value="Cyt_c-like_dom_sf"/>
</dbReference>
<gene>
    <name evidence="7" type="ORF">ACFSC0_15730</name>
</gene>
<keyword evidence="1 4" id="KW-0349">Heme</keyword>
<keyword evidence="8" id="KW-1185">Reference proteome</keyword>
<evidence type="ECO:0000256" key="3">
    <source>
        <dbReference type="ARBA" id="ARBA00023004"/>
    </source>
</evidence>
<reference evidence="8" key="1">
    <citation type="journal article" date="2019" name="Int. J. Syst. Evol. Microbiol.">
        <title>The Global Catalogue of Microorganisms (GCM) 10K type strain sequencing project: providing services to taxonomists for standard genome sequencing and annotation.</title>
        <authorList>
            <consortium name="The Broad Institute Genomics Platform"/>
            <consortium name="The Broad Institute Genome Sequencing Center for Infectious Disease"/>
            <person name="Wu L."/>
            <person name="Ma J."/>
        </authorList>
    </citation>
    <scope>NUCLEOTIDE SEQUENCE [LARGE SCALE GENOMIC DNA]</scope>
    <source>
        <strain evidence="8">DFY28</strain>
    </source>
</reference>
<dbReference type="Pfam" id="PF00034">
    <property type="entry name" value="Cytochrom_C"/>
    <property type="match status" value="1"/>
</dbReference>
<evidence type="ECO:0000313" key="7">
    <source>
        <dbReference type="EMBL" id="MFD1784853.1"/>
    </source>
</evidence>
<evidence type="ECO:0000256" key="2">
    <source>
        <dbReference type="ARBA" id="ARBA00022723"/>
    </source>
</evidence>
<evidence type="ECO:0000256" key="5">
    <source>
        <dbReference type="SAM" id="SignalP"/>
    </source>
</evidence>
<dbReference type="EMBL" id="JBHUEY010000006">
    <property type="protein sequence ID" value="MFD1784853.1"/>
    <property type="molecule type" value="Genomic_DNA"/>
</dbReference>
<dbReference type="Gene3D" id="1.10.760.10">
    <property type="entry name" value="Cytochrome c-like domain"/>
    <property type="match status" value="1"/>
</dbReference>
<dbReference type="PROSITE" id="PS51257">
    <property type="entry name" value="PROKAR_LIPOPROTEIN"/>
    <property type="match status" value="1"/>
</dbReference>
<dbReference type="PROSITE" id="PS51007">
    <property type="entry name" value="CYTC"/>
    <property type="match status" value="1"/>
</dbReference>
<feature type="domain" description="Cytochrome c" evidence="6">
    <location>
        <begin position="41"/>
        <end position="152"/>
    </location>
</feature>
<dbReference type="InterPro" id="IPR051459">
    <property type="entry name" value="Cytochrome_c-type_DH"/>
</dbReference>
<dbReference type="SUPFAM" id="SSF46626">
    <property type="entry name" value="Cytochrome c"/>
    <property type="match status" value="1"/>
</dbReference>
<organism evidence="7 8">
    <name type="scientific">Phenylobacterium terrae</name>
    <dbReference type="NCBI Taxonomy" id="2665495"/>
    <lineage>
        <taxon>Bacteria</taxon>
        <taxon>Pseudomonadati</taxon>
        <taxon>Pseudomonadota</taxon>
        <taxon>Alphaproteobacteria</taxon>
        <taxon>Caulobacterales</taxon>
        <taxon>Caulobacteraceae</taxon>
        <taxon>Phenylobacterium</taxon>
    </lineage>
</organism>
<keyword evidence="2 4" id="KW-0479">Metal-binding</keyword>
<accession>A0ABW4N516</accession>
<feature type="signal peptide" evidence="5">
    <location>
        <begin position="1"/>
        <end position="22"/>
    </location>
</feature>
<keyword evidence="5" id="KW-0732">Signal</keyword>
<protein>
    <submittedName>
        <fullName evidence="7">C-type cytochrome</fullName>
    </submittedName>
</protein>
<evidence type="ECO:0000259" key="6">
    <source>
        <dbReference type="PROSITE" id="PS51007"/>
    </source>
</evidence>
<evidence type="ECO:0000256" key="1">
    <source>
        <dbReference type="ARBA" id="ARBA00022617"/>
    </source>
</evidence>
<dbReference type="RefSeq" id="WP_377281818.1">
    <property type="nucleotide sequence ID" value="NZ_JBHRSI010000005.1"/>
</dbReference>
<dbReference type="PANTHER" id="PTHR35008:SF4">
    <property type="entry name" value="BLL4482 PROTEIN"/>
    <property type="match status" value="1"/>
</dbReference>
<dbReference type="Proteomes" id="UP001597237">
    <property type="component" value="Unassembled WGS sequence"/>
</dbReference>
<feature type="chain" id="PRO_5046282532" evidence="5">
    <location>
        <begin position="23"/>
        <end position="179"/>
    </location>
</feature>
<evidence type="ECO:0000256" key="4">
    <source>
        <dbReference type="PROSITE-ProRule" id="PRU00433"/>
    </source>
</evidence>
<dbReference type="InterPro" id="IPR009056">
    <property type="entry name" value="Cyt_c-like_dom"/>
</dbReference>
<sequence length="179" mass="18383">MRQSWTLAAAAAASLLALGACAPEAPAPASAAAPPAASATDVVARGKYLANIMDCAGCHRPGALTGQARPDTPLSGSQEGFEIPGFGVVYPPNLTPHETGLGAWTEEQIITAVTKGERPDGRILAPIMPSHAYANLTPDDARALAAYLKSLPPVEHKVPGPTTPEQAKTPYLTMKVPAA</sequence>
<proteinExistence type="predicted"/>
<keyword evidence="3 4" id="KW-0408">Iron</keyword>
<name>A0ABW4N516_9CAUL</name>
<comment type="caution">
    <text evidence="7">The sequence shown here is derived from an EMBL/GenBank/DDBJ whole genome shotgun (WGS) entry which is preliminary data.</text>
</comment>
<dbReference type="PANTHER" id="PTHR35008">
    <property type="entry name" value="BLL4482 PROTEIN-RELATED"/>
    <property type="match status" value="1"/>
</dbReference>